<proteinExistence type="inferred from homology"/>
<organism evidence="3 4">
    <name type="scientific">Conexibacter stalactiti</name>
    <dbReference type="NCBI Taxonomy" id="1940611"/>
    <lineage>
        <taxon>Bacteria</taxon>
        <taxon>Bacillati</taxon>
        <taxon>Actinomycetota</taxon>
        <taxon>Thermoleophilia</taxon>
        <taxon>Solirubrobacterales</taxon>
        <taxon>Conexibacteraceae</taxon>
        <taxon>Conexibacter</taxon>
    </lineage>
</organism>
<comment type="similarity">
    <text evidence="2">Belongs to the short-chain dehydrogenases/reductases (SDR) family.</text>
</comment>
<dbReference type="PANTHER" id="PTHR43157">
    <property type="entry name" value="PHOSPHATIDYLINOSITOL-GLYCAN BIOSYNTHESIS CLASS F PROTEIN-RELATED"/>
    <property type="match status" value="1"/>
</dbReference>
<dbReference type="RefSeq" id="WP_318596816.1">
    <property type="nucleotide sequence ID" value="NZ_JAWSTH010000018.1"/>
</dbReference>
<sequence length="311" mass="32995">MSSDWTAEQIPDQSGRLAIVTGANSGIGLIAAKQLARHGAQVVLAVRNPRKGEEALREIAAAAPGATVTQSALDLSDLDSVRAFAERIRGEHETIDLLINNAGVMAPPKRLAAGPFELQFVTNHLGHFALTGLLLDRVEPIAGRVVTLSSTAHRWGTIDFDDLQSERRYRRWRSYGQSKLANLLFTFELDRRLRAAGSDVRATAAHPGYAATNLQSAVAGAAERAITNVANRLIAQSAEQGAEPTLYAAVADVPGGTFVGPSGFGEQRGHPKVVQAKATAHDTAVARRLWEVSEQLTGVTYALPAPAASAA</sequence>
<dbReference type="CDD" id="cd05327">
    <property type="entry name" value="retinol-DH_like_SDR_c_like"/>
    <property type="match status" value="1"/>
</dbReference>
<dbReference type="Gene3D" id="3.40.50.720">
    <property type="entry name" value="NAD(P)-binding Rossmann-like Domain"/>
    <property type="match status" value="1"/>
</dbReference>
<dbReference type="Proteomes" id="UP001284601">
    <property type="component" value="Unassembled WGS sequence"/>
</dbReference>
<reference evidence="4" key="1">
    <citation type="submission" date="2023-07" db="EMBL/GenBank/DDBJ databases">
        <title>Conexibacter stalactiti sp. nov., isolated from stalactites in a lava cave and emended description of the genus Conexibacter.</title>
        <authorList>
            <person name="Lee S.D."/>
        </authorList>
    </citation>
    <scope>NUCLEOTIDE SEQUENCE [LARGE SCALE GENOMIC DNA]</scope>
    <source>
        <strain evidence="4">KCTC 39840</strain>
    </source>
</reference>
<dbReference type="EMBL" id="JAWSTH010000018">
    <property type="protein sequence ID" value="MDW5594547.1"/>
    <property type="molecule type" value="Genomic_DNA"/>
</dbReference>
<accession>A0ABU4HPB4</accession>
<gene>
    <name evidence="3" type="ORF">R7226_09380</name>
</gene>
<dbReference type="PRINTS" id="PR00080">
    <property type="entry name" value="SDRFAMILY"/>
</dbReference>
<evidence type="ECO:0000256" key="1">
    <source>
        <dbReference type="ARBA" id="ARBA00023002"/>
    </source>
</evidence>
<name>A0ABU4HPB4_9ACTN</name>
<dbReference type="NCBIfam" id="NF004513">
    <property type="entry name" value="PRK05854.1"/>
    <property type="match status" value="1"/>
</dbReference>
<evidence type="ECO:0000256" key="2">
    <source>
        <dbReference type="RuleBase" id="RU000363"/>
    </source>
</evidence>
<reference evidence="3 4" key="2">
    <citation type="submission" date="2023-10" db="EMBL/GenBank/DDBJ databases">
        <authorList>
            <person name="Han X.F."/>
        </authorList>
    </citation>
    <scope>NUCLEOTIDE SEQUENCE [LARGE SCALE GENOMIC DNA]</scope>
    <source>
        <strain evidence="3 4">KCTC 39840</strain>
    </source>
</reference>
<keyword evidence="4" id="KW-1185">Reference proteome</keyword>
<dbReference type="PANTHER" id="PTHR43157:SF31">
    <property type="entry name" value="PHOSPHATIDYLINOSITOL-GLYCAN BIOSYNTHESIS CLASS F PROTEIN"/>
    <property type="match status" value="1"/>
</dbReference>
<protein>
    <submittedName>
        <fullName evidence="3">Oxidoreductase</fullName>
    </submittedName>
</protein>
<dbReference type="InterPro" id="IPR036291">
    <property type="entry name" value="NAD(P)-bd_dom_sf"/>
</dbReference>
<dbReference type="InterPro" id="IPR002347">
    <property type="entry name" value="SDR_fam"/>
</dbReference>
<evidence type="ECO:0000313" key="4">
    <source>
        <dbReference type="Proteomes" id="UP001284601"/>
    </source>
</evidence>
<dbReference type="SUPFAM" id="SSF51735">
    <property type="entry name" value="NAD(P)-binding Rossmann-fold domains"/>
    <property type="match status" value="1"/>
</dbReference>
<dbReference type="Pfam" id="PF00106">
    <property type="entry name" value="adh_short"/>
    <property type="match status" value="1"/>
</dbReference>
<dbReference type="PRINTS" id="PR00081">
    <property type="entry name" value="GDHRDH"/>
</dbReference>
<keyword evidence="1" id="KW-0560">Oxidoreductase</keyword>
<comment type="caution">
    <text evidence="3">The sequence shown here is derived from an EMBL/GenBank/DDBJ whole genome shotgun (WGS) entry which is preliminary data.</text>
</comment>
<dbReference type="NCBIfam" id="NF004846">
    <property type="entry name" value="PRK06197.1"/>
    <property type="match status" value="1"/>
</dbReference>
<evidence type="ECO:0000313" key="3">
    <source>
        <dbReference type="EMBL" id="MDW5594547.1"/>
    </source>
</evidence>